<sequence>MKLHRLLLPSLYSPPILTLFLVLVLLLSPSPTSSAPGDAASFLREACQRASRGDPNLTYGFCLSSLAPGSEQASSIHDLVLVSIDHAVSNTTKIRSRIKTLLKGGVFAKDPYVEACLKDCLELYSGAKLDLQWAVRFLKEKDYGSANVELSAVMDASVTCEDGFGEREGKVSPLTAENRVFFQLSSICLALVTMLP</sequence>
<dbReference type="Proteomes" id="UP001057402">
    <property type="component" value="Chromosome 5"/>
</dbReference>
<keyword evidence="2" id="KW-1185">Reference proteome</keyword>
<name>A0ACB9QUV7_9MYRT</name>
<comment type="caution">
    <text evidence="1">The sequence shown here is derived from an EMBL/GenBank/DDBJ whole genome shotgun (WGS) entry which is preliminary data.</text>
</comment>
<proteinExistence type="predicted"/>
<gene>
    <name evidence="1" type="ORF">MLD38_018354</name>
</gene>
<organism evidence="1 2">
    <name type="scientific">Melastoma candidum</name>
    <dbReference type="NCBI Taxonomy" id="119954"/>
    <lineage>
        <taxon>Eukaryota</taxon>
        <taxon>Viridiplantae</taxon>
        <taxon>Streptophyta</taxon>
        <taxon>Embryophyta</taxon>
        <taxon>Tracheophyta</taxon>
        <taxon>Spermatophyta</taxon>
        <taxon>Magnoliopsida</taxon>
        <taxon>eudicotyledons</taxon>
        <taxon>Gunneridae</taxon>
        <taxon>Pentapetalae</taxon>
        <taxon>rosids</taxon>
        <taxon>malvids</taxon>
        <taxon>Myrtales</taxon>
        <taxon>Melastomataceae</taxon>
        <taxon>Melastomatoideae</taxon>
        <taxon>Melastomateae</taxon>
        <taxon>Melastoma</taxon>
    </lineage>
</organism>
<protein>
    <submittedName>
        <fullName evidence="1">Uncharacterized protein</fullName>
    </submittedName>
</protein>
<dbReference type="EMBL" id="CM042884">
    <property type="protein sequence ID" value="KAI4369962.1"/>
    <property type="molecule type" value="Genomic_DNA"/>
</dbReference>
<reference evidence="2" key="1">
    <citation type="journal article" date="2023" name="Front. Plant Sci.">
        <title>Chromosomal-level genome assembly of Melastoma candidum provides insights into trichome evolution.</title>
        <authorList>
            <person name="Zhong Y."/>
            <person name="Wu W."/>
            <person name="Sun C."/>
            <person name="Zou P."/>
            <person name="Liu Y."/>
            <person name="Dai S."/>
            <person name="Zhou R."/>
        </authorList>
    </citation>
    <scope>NUCLEOTIDE SEQUENCE [LARGE SCALE GENOMIC DNA]</scope>
</reference>
<accession>A0ACB9QUV7</accession>
<evidence type="ECO:0000313" key="1">
    <source>
        <dbReference type="EMBL" id="KAI4369962.1"/>
    </source>
</evidence>
<evidence type="ECO:0000313" key="2">
    <source>
        <dbReference type="Proteomes" id="UP001057402"/>
    </source>
</evidence>